<dbReference type="InterPro" id="IPR050640">
    <property type="entry name" value="Bact_2-comp_sensor_kinase"/>
</dbReference>
<organism evidence="3 4">
    <name type="scientific">Pseudoalteromonas ulvae</name>
    <dbReference type="NCBI Taxonomy" id="107327"/>
    <lineage>
        <taxon>Bacteria</taxon>
        <taxon>Pseudomonadati</taxon>
        <taxon>Pseudomonadota</taxon>
        <taxon>Gammaproteobacteria</taxon>
        <taxon>Alteromonadales</taxon>
        <taxon>Pseudoalteromonadaceae</taxon>
        <taxon>Pseudoalteromonas</taxon>
    </lineage>
</organism>
<keyword evidence="1" id="KW-1133">Transmembrane helix</keyword>
<keyword evidence="4" id="KW-1185">Reference proteome</keyword>
<name>A0A244CU45_PSEDV</name>
<dbReference type="OrthoDB" id="6286924at2"/>
<feature type="domain" description="Signal transduction histidine kinase internal region" evidence="2">
    <location>
        <begin position="196"/>
        <end position="269"/>
    </location>
</feature>
<dbReference type="PANTHER" id="PTHR34220:SF7">
    <property type="entry name" value="SENSOR HISTIDINE KINASE YPDA"/>
    <property type="match status" value="1"/>
</dbReference>
<evidence type="ECO:0000313" key="3">
    <source>
        <dbReference type="EMBL" id="OUL59125.1"/>
    </source>
</evidence>
<keyword evidence="1" id="KW-0812">Transmembrane</keyword>
<proteinExistence type="predicted"/>
<dbReference type="AlphaFoldDB" id="A0A244CU45"/>
<feature type="transmembrane region" description="Helical" evidence="1">
    <location>
        <begin position="39"/>
        <end position="59"/>
    </location>
</feature>
<dbReference type="Pfam" id="PF06580">
    <property type="entry name" value="His_kinase"/>
    <property type="match status" value="1"/>
</dbReference>
<feature type="transmembrane region" description="Helical" evidence="1">
    <location>
        <begin position="71"/>
        <end position="89"/>
    </location>
</feature>
<protein>
    <recommendedName>
        <fullName evidence="2">Signal transduction histidine kinase internal region domain-containing protein</fullName>
    </recommendedName>
</protein>
<dbReference type="PANTHER" id="PTHR34220">
    <property type="entry name" value="SENSOR HISTIDINE KINASE YPDA"/>
    <property type="match status" value="1"/>
</dbReference>
<keyword evidence="1" id="KW-0472">Membrane</keyword>
<evidence type="ECO:0000259" key="2">
    <source>
        <dbReference type="Pfam" id="PF06580"/>
    </source>
</evidence>
<sequence length="391" mass="45748">MRQALQLKRSITTLLHHSFYRKRSINMNWQYLTHTGKKYWQYLGISLVIGVGYSFYTILTILEELASRPYLVTQVLVSYTGFFIAFHIVARGMYKVNEHKIMSIKKQLLWIICISIVAPLPWLLSDFLFFQLVPRTYTFDDLMKIVYQLPTTNWSYQILTIVMSYWGNFIIYLIVYVMIVSGRNYHKLKDINEKQELKILINQINPDFLYNTMDVIKRTIDIDAEQAADVVTQASELFRYNLTASKNNAATIEQELESLTNYLNLLKLQNRAPQDIHIELADQHFIESLPTMTLIFMVSHILKNALHPNHSLLIKGQQQGEKYVLSLLHTSTKKRIVDADYFRNIKHRLAFMFHDKAQLTSIKDKNSHKLMLSLPLKEQTTTHPDILPSVI</sequence>
<reference evidence="3 4" key="1">
    <citation type="submission" date="2017-02" db="EMBL/GenBank/DDBJ databases">
        <title>Pseudoalteromonas ulvae TC14 Genome.</title>
        <authorList>
            <person name="Molmeret M."/>
        </authorList>
    </citation>
    <scope>NUCLEOTIDE SEQUENCE [LARGE SCALE GENOMIC DNA]</scope>
    <source>
        <strain evidence="3">TC14</strain>
    </source>
</reference>
<dbReference type="InterPro" id="IPR010559">
    <property type="entry name" value="Sig_transdc_His_kin_internal"/>
</dbReference>
<feature type="transmembrane region" description="Helical" evidence="1">
    <location>
        <begin position="109"/>
        <end position="134"/>
    </location>
</feature>
<evidence type="ECO:0000313" key="4">
    <source>
        <dbReference type="Proteomes" id="UP000194841"/>
    </source>
</evidence>
<evidence type="ECO:0000256" key="1">
    <source>
        <dbReference type="SAM" id="Phobius"/>
    </source>
</evidence>
<accession>A0A244CU45</accession>
<comment type="caution">
    <text evidence="3">The sequence shown here is derived from an EMBL/GenBank/DDBJ whole genome shotgun (WGS) entry which is preliminary data.</text>
</comment>
<dbReference type="EMBL" id="MWPV01000001">
    <property type="protein sequence ID" value="OUL59125.1"/>
    <property type="molecule type" value="Genomic_DNA"/>
</dbReference>
<gene>
    <name evidence="3" type="ORF">B1199_02275</name>
</gene>
<dbReference type="GO" id="GO:0000155">
    <property type="term" value="F:phosphorelay sensor kinase activity"/>
    <property type="evidence" value="ECO:0007669"/>
    <property type="project" value="InterPro"/>
</dbReference>
<dbReference type="GO" id="GO:0016020">
    <property type="term" value="C:membrane"/>
    <property type="evidence" value="ECO:0007669"/>
    <property type="project" value="InterPro"/>
</dbReference>
<dbReference type="Proteomes" id="UP000194841">
    <property type="component" value="Unassembled WGS sequence"/>
</dbReference>
<feature type="transmembrane region" description="Helical" evidence="1">
    <location>
        <begin position="154"/>
        <end position="179"/>
    </location>
</feature>